<sequence length="159" mass="18326">MSTALSDEQCMAIFAQAKPIPQRPLPGQRLDLYPVTRPLDRPPPLRTAVVLDTLPPTYLLGWQYNCFEFMNAHEDIGFLEDHVSAFRESISKPLGAKFPHLIWIRPHYELDITNKTYTVYVATNFSRRSSAGAQQRDLIDGIMDLLGEEREPLWYRHLV</sequence>
<dbReference type="Proteomes" id="UP000320762">
    <property type="component" value="Unassembled WGS sequence"/>
</dbReference>
<protein>
    <submittedName>
        <fullName evidence="1">Uncharacterized protein</fullName>
    </submittedName>
</protein>
<dbReference type="EMBL" id="VDMD01000037">
    <property type="protein sequence ID" value="TRM58261.1"/>
    <property type="molecule type" value="Genomic_DNA"/>
</dbReference>
<accession>A0A550C0D8</accession>
<proteinExistence type="predicted"/>
<reference evidence="1 2" key="1">
    <citation type="journal article" date="2019" name="New Phytol.">
        <title>Comparative genomics reveals unique wood-decay strategies and fruiting body development in the Schizophyllaceae.</title>
        <authorList>
            <person name="Almasi E."/>
            <person name="Sahu N."/>
            <person name="Krizsan K."/>
            <person name="Balint B."/>
            <person name="Kovacs G.M."/>
            <person name="Kiss B."/>
            <person name="Cseklye J."/>
            <person name="Drula E."/>
            <person name="Henrissat B."/>
            <person name="Nagy I."/>
            <person name="Chovatia M."/>
            <person name="Adam C."/>
            <person name="LaButti K."/>
            <person name="Lipzen A."/>
            <person name="Riley R."/>
            <person name="Grigoriev I.V."/>
            <person name="Nagy L.G."/>
        </authorList>
    </citation>
    <scope>NUCLEOTIDE SEQUENCE [LARGE SCALE GENOMIC DNA]</scope>
    <source>
        <strain evidence="1 2">NL-1724</strain>
    </source>
</reference>
<keyword evidence="2" id="KW-1185">Reference proteome</keyword>
<evidence type="ECO:0000313" key="2">
    <source>
        <dbReference type="Proteomes" id="UP000320762"/>
    </source>
</evidence>
<evidence type="ECO:0000313" key="1">
    <source>
        <dbReference type="EMBL" id="TRM58261.1"/>
    </source>
</evidence>
<organism evidence="1 2">
    <name type="scientific">Schizophyllum amplum</name>
    <dbReference type="NCBI Taxonomy" id="97359"/>
    <lineage>
        <taxon>Eukaryota</taxon>
        <taxon>Fungi</taxon>
        <taxon>Dikarya</taxon>
        <taxon>Basidiomycota</taxon>
        <taxon>Agaricomycotina</taxon>
        <taxon>Agaricomycetes</taxon>
        <taxon>Agaricomycetidae</taxon>
        <taxon>Agaricales</taxon>
        <taxon>Schizophyllaceae</taxon>
        <taxon>Schizophyllum</taxon>
    </lineage>
</organism>
<dbReference type="AlphaFoldDB" id="A0A550C0D8"/>
<name>A0A550C0D8_9AGAR</name>
<gene>
    <name evidence="1" type="ORF">BD626DRAFT_512001</name>
</gene>
<comment type="caution">
    <text evidence="1">The sequence shown here is derived from an EMBL/GenBank/DDBJ whole genome shotgun (WGS) entry which is preliminary data.</text>
</comment>